<feature type="region of interest" description="Disordered" evidence="1">
    <location>
        <begin position="193"/>
        <end position="213"/>
    </location>
</feature>
<dbReference type="Proteomes" id="UP001648503">
    <property type="component" value="Unassembled WGS sequence"/>
</dbReference>
<organism evidence="2 3">
    <name type="scientific">Batrachochytrium salamandrivorans</name>
    <dbReference type="NCBI Taxonomy" id="1357716"/>
    <lineage>
        <taxon>Eukaryota</taxon>
        <taxon>Fungi</taxon>
        <taxon>Fungi incertae sedis</taxon>
        <taxon>Chytridiomycota</taxon>
        <taxon>Chytridiomycota incertae sedis</taxon>
        <taxon>Chytridiomycetes</taxon>
        <taxon>Rhizophydiales</taxon>
        <taxon>Rhizophydiales incertae sedis</taxon>
        <taxon>Batrachochytrium</taxon>
    </lineage>
</organism>
<sequence>MDYVSNQMAAKSKTTLVQYVHDTWLIHKEKIIRCWTDRILHFGTTSTSRSEGNHFVIKRILGIVNNDLLTVFNKILTGKENIETCIGQDSWKQYKKLIDIDDGDECTGLFSNKSVGVPCRLDIKRRIEENGRFNIDDIHCQWHLHAPPAVLPVDVHVEPFSFPRKNLMQYIKRRLYEADDDQAAVVMARLDEASQKSLQPLSNPELSTKRGSS</sequence>
<accession>A0ABQ8FMH3</accession>
<evidence type="ECO:0008006" key="4">
    <source>
        <dbReference type="Google" id="ProtNLM"/>
    </source>
</evidence>
<evidence type="ECO:0000313" key="2">
    <source>
        <dbReference type="EMBL" id="KAH6599309.1"/>
    </source>
</evidence>
<comment type="caution">
    <text evidence="2">The sequence shown here is derived from an EMBL/GenBank/DDBJ whole genome shotgun (WGS) entry which is preliminary data.</text>
</comment>
<evidence type="ECO:0000256" key="1">
    <source>
        <dbReference type="SAM" id="MobiDB-lite"/>
    </source>
</evidence>
<name>A0ABQ8FMH3_9FUNG</name>
<gene>
    <name evidence="2" type="ORF">BASA50_003116</name>
</gene>
<proteinExistence type="predicted"/>
<protein>
    <recommendedName>
        <fullName evidence="4">Protein FAR1-RELATED SEQUENCE</fullName>
    </recommendedName>
</protein>
<dbReference type="EMBL" id="JAFCIX010000070">
    <property type="protein sequence ID" value="KAH6599309.1"/>
    <property type="molecule type" value="Genomic_DNA"/>
</dbReference>
<feature type="compositionally biased region" description="Polar residues" evidence="1">
    <location>
        <begin position="195"/>
        <end position="213"/>
    </location>
</feature>
<keyword evidence="3" id="KW-1185">Reference proteome</keyword>
<evidence type="ECO:0000313" key="3">
    <source>
        <dbReference type="Proteomes" id="UP001648503"/>
    </source>
</evidence>
<reference evidence="2 3" key="1">
    <citation type="submission" date="2021-02" db="EMBL/GenBank/DDBJ databases">
        <title>Variation within the Batrachochytrium salamandrivorans European outbreak.</title>
        <authorList>
            <person name="Kelly M."/>
            <person name="Pasmans F."/>
            <person name="Shea T.P."/>
            <person name="Munoz J.F."/>
            <person name="Carranza S."/>
            <person name="Cuomo C.A."/>
            <person name="Martel A."/>
        </authorList>
    </citation>
    <scope>NUCLEOTIDE SEQUENCE [LARGE SCALE GENOMIC DNA]</scope>
    <source>
        <strain evidence="2 3">AMFP18/2</strain>
    </source>
</reference>